<evidence type="ECO:0000313" key="1">
    <source>
        <dbReference type="EMBL" id="MFC3994819.1"/>
    </source>
</evidence>
<dbReference type="Gene3D" id="3.40.50.300">
    <property type="entry name" value="P-loop containing nucleotide triphosphate hydrolases"/>
    <property type="match status" value="1"/>
</dbReference>
<evidence type="ECO:0000313" key="2">
    <source>
        <dbReference type="Proteomes" id="UP001595847"/>
    </source>
</evidence>
<organism evidence="1 2">
    <name type="scientific">Nocardiopsis sediminis</name>
    <dbReference type="NCBI Taxonomy" id="1778267"/>
    <lineage>
        <taxon>Bacteria</taxon>
        <taxon>Bacillati</taxon>
        <taxon>Actinomycetota</taxon>
        <taxon>Actinomycetes</taxon>
        <taxon>Streptosporangiales</taxon>
        <taxon>Nocardiopsidaceae</taxon>
        <taxon>Nocardiopsis</taxon>
    </lineage>
</organism>
<dbReference type="RefSeq" id="WP_378529669.1">
    <property type="nucleotide sequence ID" value="NZ_JBHSBH010000003.1"/>
</dbReference>
<gene>
    <name evidence="1" type="ORF">ACFOVU_02770</name>
</gene>
<dbReference type="Proteomes" id="UP001595847">
    <property type="component" value="Unassembled WGS sequence"/>
</dbReference>
<protein>
    <submittedName>
        <fullName evidence="1">Sulfotransferase</fullName>
    </submittedName>
</protein>
<keyword evidence="2" id="KW-1185">Reference proteome</keyword>
<dbReference type="EMBL" id="JBHSBH010000003">
    <property type="protein sequence ID" value="MFC3994819.1"/>
    <property type="molecule type" value="Genomic_DNA"/>
</dbReference>
<comment type="caution">
    <text evidence="1">The sequence shown here is derived from an EMBL/GenBank/DDBJ whole genome shotgun (WGS) entry which is preliminary data.</text>
</comment>
<reference evidence="2" key="1">
    <citation type="journal article" date="2019" name="Int. J. Syst. Evol. Microbiol.">
        <title>The Global Catalogue of Microorganisms (GCM) 10K type strain sequencing project: providing services to taxonomists for standard genome sequencing and annotation.</title>
        <authorList>
            <consortium name="The Broad Institute Genomics Platform"/>
            <consortium name="The Broad Institute Genome Sequencing Center for Infectious Disease"/>
            <person name="Wu L."/>
            <person name="Ma J."/>
        </authorList>
    </citation>
    <scope>NUCLEOTIDE SEQUENCE [LARGE SCALE GENOMIC DNA]</scope>
    <source>
        <strain evidence="2">TBRC 1826</strain>
    </source>
</reference>
<dbReference type="Pfam" id="PF13469">
    <property type="entry name" value="Sulfotransfer_3"/>
    <property type="match status" value="1"/>
</dbReference>
<sequence>MDDFRLLFVGGIGRSGSTLIERLLGELPGVCSVGEVVHMWRRALVDDEPCGCGVPFRACGFWGEVGESAFGGWDRVDPRAVLALKDAVDRTRFVPRLLGGRPPAALADRLDAYTALYDRLYTAIARVSGCRVVVDASKHASLAVCLRHRYGPRLRLLHVVRDPRAVAYAWGKRIPRPDATATSPEQEMARYSPARAAVQWTAQNAVLAALRRTGTETLRVRYEDFAADPAAAFSGIAEFAGHSGAGPGPFGPDGAVHLSPTHTVSGNPMRFTTGPVRVRADTAWRAGLAPGDRAVVSAITLPTRWRFGY</sequence>
<dbReference type="SUPFAM" id="SSF52540">
    <property type="entry name" value="P-loop containing nucleoside triphosphate hydrolases"/>
    <property type="match status" value="1"/>
</dbReference>
<accession>A0ABV8FHM1</accession>
<name>A0ABV8FHM1_9ACTN</name>
<proteinExistence type="predicted"/>
<dbReference type="InterPro" id="IPR027417">
    <property type="entry name" value="P-loop_NTPase"/>
</dbReference>